<dbReference type="SUPFAM" id="SSF53098">
    <property type="entry name" value="Ribonuclease H-like"/>
    <property type="match status" value="1"/>
</dbReference>
<evidence type="ECO:0000313" key="3">
    <source>
        <dbReference type="Proteomes" id="UP000007819"/>
    </source>
</evidence>
<evidence type="ECO:0000259" key="1">
    <source>
        <dbReference type="Pfam" id="PF05699"/>
    </source>
</evidence>
<dbReference type="AlphaFoldDB" id="A0A8R1X0H7"/>
<name>A0A8R1X0H7_ACYPI</name>
<dbReference type="Proteomes" id="UP000007819">
    <property type="component" value="Chromosome X"/>
</dbReference>
<dbReference type="KEGG" id="api:103307935"/>
<dbReference type="PANTHER" id="PTHR45749">
    <property type="match status" value="1"/>
</dbReference>
<reference evidence="2" key="2">
    <citation type="submission" date="2022-06" db="UniProtKB">
        <authorList>
            <consortium name="EnsemblMetazoa"/>
        </authorList>
    </citation>
    <scope>IDENTIFICATION</scope>
</reference>
<dbReference type="RefSeq" id="XP_008178668.1">
    <property type="nucleotide sequence ID" value="XM_008180446.1"/>
</dbReference>
<protein>
    <recommendedName>
        <fullName evidence="1">HAT C-terminal dimerisation domain-containing protein</fullName>
    </recommendedName>
</protein>
<reference evidence="3" key="1">
    <citation type="submission" date="2010-06" db="EMBL/GenBank/DDBJ databases">
        <authorList>
            <person name="Jiang H."/>
            <person name="Abraham K."/>
            <person name="Ali S."/>
            <person name="Alsbrooks S.L."/>
            <person name="Anim B.N."/>
            <person name="Anosike U.S."/>
            <person name="Attaway T."/>
            <person name="Bandaranaike D.P."/>
            <person name="Battles P.K."/>
            <person name="Bell S.N."/>
            <person name="Bell A.V."/>
            <person name="Beltran B."/>
            <person name="Bickham C."/>
            <person name="Bustamante Y."/>
            <person name="Caleb T."/>
            <person name="Canada A."/>
            <person name="Cardenas V."/>
            <person name="Carter K."/>
            <person name="Chacko J."/>
            <person name="Chandrabose M.N."/>
            <person name="Chavez D."/>
            <person name="Chavez A."/>
            <person name="Chen L."/>
            <person name="Chu H.-S."/>
            <person name="Claassen K.J."/>
            <person name="Cockrell R."/>
            <person name="Collins M."/>
            <person name="Cooper J.A."/>
            <person name="Cree A."/>
            <person name="Curry S.M."/>
            <person name="Da Y."/>
            <person name="Dao M.D."/>
            <person name="Das B."/>
            <person name="Davila M.-L."/>
            <person name="Davy-Carroll L."/>
            <person name="Denson S."/>
            <person name="Dinh H."/>
            <person name="Ebong V.E."/>
            <person name="Edwards J.R."/>
            <person name="Egan A."/>
            <person name="El-Daye J."/>
            <person name="Escobedo L."/>
            <person name="Fernandez S."/>
            <person name="Fernando P.R."/>
            <person name="Flagg N."/>
            <person name="Forbes L.D."/>
            <person name="Fowler R.G."/>
            <person name="Fu Q."/>
            <person name="Gabisi R.A."/>
            <person name="Ganer J."/>
            <person name="Garbino Pronczuk A."/>
            <person name="Garcia R.M."/>
            <person name="Garner T."/>
            <person name="Garrett T.E."/>
            <person name="Gonzalez D.A."/>
            <person name="Hamid H."/>
            <person name="Hawkins E.S."/>
            <person name="Hirani K."/>
            <person name="Hogues M.E."/>
            <person name="Hollins B."/>
            <person name="Hsiao C.-H."/>
            <person name="Jabil R."/>
            <person name="James M.L."/>
            <person name="Jhangiani S.N."/>
            <person name="Johnson B."/>
            <person name="Johnson Q."/>
            <person name="Joshi V."/>
            <person name="Kalu J.B."/>
            <person name="Kam C."/>
            <person name="Kashfia A."/>
            <person name="Keebler J."/>
            <person name="Kisamo H."/>
            <person name="Kovar C.L."/>
            <person name="Lago L.A."/>
            <person name="Lai C.-Y."/>
            <person name="Laidlaw J."/>
            <person name="Lara F."/>
            <person name="Le T.-K."/>
            <person name="Lee S.L."/>
            <person name="Legall F.H."/>
            <person name="Lemon S.J."/>
            <person name="Lewis L.R."/>
            <person name="Li B."/>
            <person name="Liu Y."/>
            <person name="Liu Y.-S."/>
            <person name="Lopez J."/>
            <person name="Lozado R.J."/>
            <person name="Lu J."/>
            <person name="Madu R.C."/>
            <person name="Maheshwari M."/>
            <person name="Maheshwari R."/>
            <person name="Malloy K."/>
            <person name="Martinez E."/>
            <person name="Mathew T."/>
            <person name="Mercado I.C."/>
            <person name="Mercado C."/>
            <person name="Meyer B."/>
            <person name="Montgomery K."/>
            <person name="Morgan M.B."/>
            <person name="Munidasa M."/>
            <person name="Nazareth L.V."/>
            <person name="Nelson J."/>
            <person name="Ng B.M."/>
            <person name="Nguyen N.B."/>
            <person name="Nguyen P.Q."/>
            <person name="Nguyen T."/>
            <person name="Obregon M."/>
            <person name="Okwuonu G.O."/>
            <person name="Onwere C.G."/>
            <person name="Orozco G."/>
            <person name="Parra A."/>
            <person name="Patel S."/>
            <person name="Patil S."/>
            <person name="Perez A."/>
            <person name="Perez Y."/>
            <person name="Pham C."/>
            <person name="Primus E.L."/>
            <person name="Pu L.-L."/>
            <person name="Puazo M."/>
            <person name="Qin X."/>
            <person name="Quiroz J.B."/>
            <person name="Reese J."/>
            <person name="Richards S."/>
            <person name="Rives C.M."/>
            <person name="Robberts R."/>
            <person name="Ruiz S.J."/>
            <person name="Ruiz M.J."/>
            <person name="Santibanez J."/>
            <person name="Schneider B.W."/>
            <person name="Sisson I."/>
            <person name="Smith M."/>
            <person name="Sodergren E."/>
            <person name="Song X.-Z."/>
            <person name="Song B.B."/>
            <person name="Summersgill H."/>
            <person name="Thelus R."/>
            <person name="Thornton R.D."/>
            <person name="Trejos Z.Y."/>
            <person name="Usmani K."/>
            <person name="Vattathil S."/>
            <person name="Villasana D."/>
            <person name="Walker D.L."/>
            <person name="Wang S."/>
            <person name="Wang K."/>
            <person name="White C.S."/>
            <person name="Williams A.C."/>
            <person name="Williamson J."/>
            <person name="Wilson K."/>
            <person name="Woghiren I.O."/>
            <person name="Woodworth J.R."/>
            <person name="Worley K.C."/>
            <person name="Wright R.A."/>
            <person name="Wu W."/>
            <person name="Young L."/>
            <person name="Zhang L."/>
            <person name="Zhang J."/>
            <person name="Zhu Y."/>
            <person name="Muzny D.M."/>
            <person name="Weinstock G."/>
            <person name="Gibbs R.A."/>
        </authorList>
    </citation>
    <scope>NUCLEOTIDE SEQUENCE [LARGE SCALE GENOMIC DNA]</scope>
    <source>
        <strain evidence="3">LSR1</strain>
    </source>
</reference>
<feature type="domain" description="HAT C-terminal dimerisation" evidence="1">
    <location>
        <begin position="726"/>
        <end position="775"/>
    </location>
</feature>
<dbReference type="InterPro" id="IPR012337">
    <property type="entry name" value="RNaseH-like_sf"/>
</dbReference>
<dbReference type="EnsemblMetazoa" id="XM_008180446.1">
    <property type="protein sequence ID" value="XP_008178668.1"/>
    <property type="gene ID" value="LOC103307935"/>
</dbReference>
<dbReference type="GO" id="GO:0046983">
    <property type="term" value="F:protein dimerization activity"/>
    <property type="evidence" value="ECO:0007669"/>
    <property type="project" value="InterPro"/>
</dbReference>
<keyword evidence="3" id="KW-1185">Reference proteome</keyword>
<evidence type="ECO:0000313" key="2">
    <source>
        <dbReference type="EnsemblMetazoa" id="XP_008178668.1"/>
    </source>
</evidence>
<dbReference type="InterPro" id="IPR008906">
    <property type="entry name" value="HATC_C_dom"/>
</dbReference>
<dbReference type="GeneID" id="103307935"/>
<organism evidence="2 3">
    <name type="scientific">Acyrthosiphon pisum</name>
    <name type="common">Pea aphid</name>
    <dbReference type="NCBI Taxonomy" id="7029"/>
    <lineage>
        <taxon>Eukaryota</taxon>
        <taxon>Metazoa</taxon>
        <taxon>Ecdysozoa</taxon>
        <taxon>Arthropoda</taxon>
        <taxon>Hexapoda</taxon>
        <taxon>Insecta</taxon>
        <taxon>Pterygota</taxon>
        <taxon>Neoptera</taxon>
        <taxon>Paraneoptera</taxon>
        <taxon>Hemiptera</taxon>
        <taxon>Sternorrhyncha</taxon>
        <taxon>Aphidomorpha</taxon>
        <taxon>Aphidoidea</taxon>
        <taxon>Aphididae</taxon>
        <taxon>Macrosiphini</taxon>
        <taxon>Acyrthosiphon</taxon>
    </lineage>
</organism>
<dbReference type="Pfam" id="PF05699">
    <property type="entry name" value="Dimer_Tnp_hAT"/>
    <property type="match status" value="1"/>
</dbReference>
<accession>A0A8R1X0H7</accession>
<dbReference type="PANTHER" id="PTHR45749:SF37">
    <property type="entry name" value="OS05G0311600 PROTEIN"/>
    <property type="match status" value="1"/>
</dbReference>
<dbReference type="OrthoDB" id="6619433at2759"/>
<sequence length="802" mass="92747">MSSRRVYESGFAKRKAKEQRTASLDVMRGSMTKFLRKTSVTSENESFVVTNENVRDEAETKNESFVVTNENVRDEAETKNESFVVTNENVRDEAETNIEMDLNCEFPSDRGRFPDIINNSNLKRQIIAFGPCKPDIKFPLDSTWCQDNENKKCRKFSVEYYFTTNLAGHKIPRSWLCYSVILDKAYCESCWLFSDRTHPYFKSNWIKGINDWRHLSQKINKHEISIQHIEAVTLRTIWVKNQTIDQSIEDQISKEAQHWRDILTRLIKIILFLTAGNTALRGNEGKSTSTSMNEGNFIRSVRLMAEFDPILHNLLYTEKTRVKYLSWKIQNELIDLLSTNVITLICEEIRSAPCFSIVDYREQKLCCKESFLGFYPLHKHGAEDHVNLIISILKNYNLDINKCRGQGYDGASVMSGSFTGVQKRISDIIPNASYVHCAAHNLNLVFKSAPRWTSLALGDDVAKIVLKKVCTTRWESRHNAVFALKYRFKDVLKSLTNIMLTSDKKEEMNRAKGLKKKLESFEFVLILTIWEQILRPFYVVSKKLQSVDSNLHNACECLQSAITIIQNLRENYEELVTSATHLCNSWGISVNNNQRRQVYSKNFFGDLDGDRRQDVTEENLRIKVFLPLIDTALVQLNNRFIGLQNVVDKFNFLQPQVILQSSEDDVVKATYDFILYYEKDISSDFLRQMLSLKEVMIDSLLTMKTIKDLANYILENDMASLFKDILTACIIFISLPVTVASAERSFSKLKIIKNYLRNSMGQERLSNISILNIERSRTHELNVNKIIDDFANKKARKKNFSK</sequence>
<proteinExistence type="predicted"/>